<dbReference type="Proteomes" id="UP000195489">
    <property type="component" value="Chromosome 12"/>
</dbReference>
<reference evidence="9 10" key="1">
    <citation type="submission" date="2016-08" db="EMBL/GenBank/DDBJ databases">
        <authorList>
            <consortium name="Pathogen Informatics"/>
        </authorList>
    </citation>
    <scope>NUCLEOTIDE SEQUENCE [LARGE SCALE GENOMIC DNA]</scope>
    <source>
        <strain evidence="9 10">CB</strain>
    </source>
</reference>
<name>A0A1D3S0X8_PLACU</name>
<dbReference type="InterPro" id="IPR011989">
    <property type="entry name" value="ARM-like"/>
</dbReference>
<feature type="compositionally biased region" description="Polar residues" evidence="7">
    <location>
        <begin position="504"/>
        <end position="518"/>
    </location>
</feature>
<keyword evidence="8" id="KW-1133">Transmembrane helix</keyword>
<dbReference type="SUPFAM" id="SSF48371">
    <property type="entry name" value="ARM repeat"/>
    <property type="match status" value="1"/>
</dbReference>
<dbReference type="InterPro" id="IPR016024">
    <property type="entry name" value="ARM-type_fold"/>
</dbReference>
<evidence type="ECO:0000256" key="5">
    <source>
        <dbReference type="ARBA" id="ARBA00022927"/>
    </source>
</evidence>
<evidence type="ECO:0000256" key="4">
    <source>
        <dbReference type="ARBA" id="ARBA00022737"/>
    </source>
</evidence>
<proteinExistence type="inferred from homology"/>
<accession>A0A1D3S0X8</accession>
<dbReference type="InterPro" id="IPR017105">
    <property type="entry name" value="AP3_complex_dsu"/>
</dbReference>
<evidence type="ECO:0000256" key="8">
    <source>
        <dbReference type="SAM" id="Phobius"/>
    </source>
</evidence>
<dbReference type="PANTHER" id="PTHR22781">
    <property type="entry name" value="DELTA ADAPTIN-RELATED"/>
    <property type="match status" value="1"/>
</dbReference>
<feature type="transmembrane region" description="Helical" evidence="8">
    <location>
        <begin position="691"/>
        <end position="710"/>
    </location>
</feature>
<dbReference type="PANTHER" id="PTHR22781:SF12">
    <property type="entry name" value="AP-3 COMPLEX SUBUNIT DELTA-1"/>
    <property type="match status" value="1"/>
</dbReference>
<evidence type="ECO:0000256" key="3">
    <source>
        <dbReference type="ARBA" id="ARBA00022448"/>
    </source>
</evidence>
<evidence type="ECO:0000256" key="2">
    <source>
        <dbReference type="ARBA" id="ARBA00006613"/>
    </source>
</evidence>
<dbReference type="GO" id="GO:0006623">
    <property type="term" value="P:protein targeting to vacuole"/>
    <property type="evidence" value="ECO:0007669"/>
    <property type="project" value="TreeGrafter"/>
</dbReference>
<keyword evidence="3" id="KW-0813">Transport</keyword>
<dbReference type="Gene3D" id="1.25.10.10">
    <property type="entry name" value="Leucine-rich Repeat Variant"/>
    <property type="match status" value="1"/>
</dbReference>
<feature type="transmembrane region" description="Helical" evidence="8">
    <location>
        <begin position="876"/>
        <end position="899"/>
    </location>
</feature>
<keyword evidence="6 8" id="KW-0472">Membrane</keyword>
<feature type="region of interest" description="Disordered" evidence="7">
    <location>
        <begin position="490"/>
        <end position="518"/>
    </location>
</feature>
<evidence type="ECO:0000313" key="10">
    <source>
        <dbReference type="Proteomes" id="UP000195489"/>
    </source>
</evidence>
<comment type="subcellular location">
    <subcellularLocation>
        <location evidence="1">Endomembrane system</location>
    </subcellularLocation>
</comment>
<protein>
    <submittedName>
        <fullName evidence="9">AP-3 complex subunit delta, putative</fullName>
    </submittedName>
</protein>
<gene>
    <name evidence="9" type="ORF">PCHCB_000330600</name>
</gene>
<evidence type="ECO:0000256" key="6">
    <source>
        <dbReference type="ARBA" id="ARBA00023136"/>
    </source>
</evidence>
<keyword evidence="4" id="KW-0677">Repeat</keyword>
<keyword evidence="8" id="KW-0812">Transmembrane</keyword>
<feature type="region of interest" description="Disordered" evidence="7">
    <location>
        <begin position="1004"/>
        <end position="1025"/>
    </location>
</feature>
<dbReference type="GO" id="GO:0030123">
    <property type="term" value="C:AP-3 adaptor complex"/>
    <property type="evidence" value="ECO:0007669"/>
    <property type="project" value="InterPro"/>
</dbReference>
<dbReference type="GO" id="GO:0006896">
    <property type="term" value="P:Golgi to vacuole transport"/>
    <property type="evidence" value="ECO:0007669"/>
    <property type="project" value="TreeGrafter"/>
</dbReference>
<evidence type="ECO:0000256" key="7">
    <source>
        <dbReference type="SAM" id="MobiDB-lite"/>
    </source>
</evidence>
<comment type="similarity">
    <text evidence="2">Belongs to the adaptor complexes large subunit family.</text>
</comment>
<organism evidence="9 10">
    <name type="scientific">Plasmodium chabaudi chabaudi</name>
    <dbReference type="NCBI Taxonomy" id="31271"/>
    <lineage>
        <taxon>Eukaryota</taxon>
        <taxon>Sar</taxon>
        <taxon>Alveolata</taxon>
        <taxon>Apicomplexa</taxon>
        <taxon>Aconoidasida</taxon>
        <taxon>Haemosporida</taxon>
        <taxon>Plasmodiidae</taxon>
        <taxon>Plasmodium</taxon>
        <taxon>Plasmodium (Vinckeia)</taxon>
    </lineage>
</organism>
<evidence type="ECO:0000313" key="9">
    <source>
        <dbReference type="EMBL" id="SCN62114.1"/>
    </source>
</evidence>
<keyword evidence="5" id="KW-0653">Protein transport</keyword>
<sequence length="1378" mass="162844">MNNSFIDLIKDIKRDDSLKNVERNYQICINHLKDLEKKKQNDKIFPFNNVIKEKSYILLRLLYLQMFGKKIDKEHNFSVIEILTCNKYILKRRAFLFLNNVNDNEDVIFLLINLYKKELHKENISNTPLGTKTRVLNSLTNISTSIIKDNLTMLANTYSNYGNNVTHSNTGPRNSPSNVASGSNFVAKENGASHFQFSNNIEKYYKIINTTLILNSISNICTDIMSNNLYNDIFMLLNSSFMYVRKKSIISFYRLVICNLDILHIFFDFIKKNFILLYNNECPSYDTLHNEEPGYVLKNNTSLCCLIINILAEIFCTLEKQQEKKNAQKNASNNLNTDTEINYQTDKKEKKYSSEFIQNNEHTHNDKSQQNSPMYLKKYLSFIPFIYNILNDRLHLIDNWRLIKIIKFINKLTKYENRIYKKFLSIIIHIFYTNKAQSVVYECFEFILFNYKNTYDLDINLEKYISVNEKNLNKQENNAKMSQNILNRQEDNEGRHKQIPGLNKSENLNKESGSVQNGSVQNGSDTLLCYCFSHLLKYLYSDDKNIVYVCTKLYRSIFEVPDLYNLFVKYNSIQEFSRHIFNNFEHKDITLRNNLLYILYFLINKNNFENIIYNILAYIYKNNDQEYLDEYINVILNYGENNLKNLNNINLYIFILFYILCLKNHGTNIKILDQIRKINTHLSTTHISTNFLSSLFIITYGNFLISAILIRKEIEDSSLSIDSIENSVKHNLSIPLVNEKAVKETSSENKLDSYNKEIHEDSLNLSNNTIHNFNNSMMVEKGTLTNGSIYNLNETIENEVDYFFNNHNESLEKYDLFEYIISILKMEDKISYSKENTSRYTDINNMNIKCFEYLINFISIYIEETYKEIKEFKNDIFLNIFFFSLYLFFIKFSTSSILWNVTKIFIFFSQYENYSNLSFLYLSKLERYIDYLIFKQNDIQNLDRSLILKHVLALVNSKQTTDTSIFYNYFNTKIEVENVETSFNYSIPFKYNDSFFLQTNKQNPDQPSNLQAVDKSHKTSKAPTTDNELDTLIDKAKKCSTILRESNLLFLVHINNHFKLYYHITQDNILHIYIDCFKETNINNFVLSLSANVIEYKTNSNEGGNFKLVHNQESYFYKFNQNYLDEKVQDIDHTQSEDNPNKNAYTNKKITKNEIKIVDNIIDNLTMSIKFFTQLTYIKLMLNYSCNMENYEIPNITLPYFPMAPLVLSVDEFKKVDKKKGKFRNMIHEISLEIEKDVREVVFNYFVFLSEHINMFFFNIKNAYLNLKKNNDISDLRIILCTKRVDNQDGLILLINIHHTKIEYAKDGNSKREVELDDTTKREDQLDQSKTHLIPYQIDVQINLLNSSQEEDDLFIDYLNYYLAALFSKKINIDNLIS</sequence>
<evidence type="ECO:0000256" key="1">
    <source>
        <dbReference type="ARBA" id="ARBA00004308"/>
    </source>
</evidence>
<dbReference type="EMBL" id="LT608164">
    <property type="protein sequence ID" value="SCN62114.1"/>
    <property type="molecule type" value="Genomic_DNA"/>
</dbReference>
<dbReference type="GO" id="GO:0010008">
    <property type="term" value="C:endosome membrane"/>
    <property type="evidence" value="ECO:0007669"/>
    <property type="project" value="TreeGrafter"/>
</dbReference>